<evidence type="ECO:0000313" key="1">
    <source>
        <dbReference type="EMBL" id="CAI9263750.1"/>
    </source>
</evidence>
<accession>A0AA35V2X1</accession>
<evidence type="ECO:0000313" key="2">
    <source>
        <dbReference type="Proteomes" id="UP001177003"/>
    </source>
</evidence>
<keyword evidence="2" id="KW-1185">Reference proteome</keyword>
<proteinExistence type="predicted"/>
<organism evidence="1 2">
    <name type="scientific">Lactuca saligna</name>
    <name type="common">Willowleaf lettuce</name>
    <dbReference type="NCBI Taxonomy" id="75948"/>
    <lineage>
        <taxon>Eukaryota</taxon>
        <taxon>Viridiplantae</taxon>
        <taxon>Streptophyta</taxon>
        <taxon>Embryophyta</taxon>
        <taxon>Tracheophyta</taxon>
        <taxon>Spermatophyta</taxon>
        <taxon>Magnoliopsida</taxon>
        <taxon>eudicotyledons</taxon>
        <taxon>Gunneridae</taxon>
        <taxon>Pentapetalae</taxon>
        <taxon>asterids</taxon>
        <taxon>campanulids</taxon>
        <taxon>Asterales</taxon>
        <taxon>Asteraceae</taxon>
        <taxon>Cichorioideae</taxon>
        <taxon>Cichorieae</taxon>
        <taxon>Lactucinae</taxon>
        <taxon>Lactuca</taxon>
    </lineage>
</organism>
<dbReference type="EMBL" id="OX465086">
    <property type="protein sequence ID" value="CAI9263750.1"/>
    <property type="molecule type" value="Genomic_DNA"/>
</dbReference>
<name>A0AA35V2X1_LACSI</name>
<dbReference type="Proteomes" id="UP001177003">
    <property type="component" value="Chromosome 0"/>
</dbReference>
<sequence>MDTLQIFTRTPFSSIQNIHIIIQLFNIIHHQDNPTHHSEWVWDIEDTKKFVVEKVTYERKIGGEMRSIVFNFVLHPKQRISKANCFMFPHYAQFILL</sequence>
<gene>
    <name evidence="1" type="ORF">LSALG_LOCUS4429</name>
</gene>
<dbReference type="AlphaFoldDB" id="A0AA35V2X1"/>
<protein>
    <submittedName>
        <fullName evidence="1">Uncharacterized protein</fullName>
    </submittedName>
</protein>
<reference evidence="1" key="1">
    <citation type="submission" date="2023-04" db="EMBL/GenBank/DDBJ databases">
        <authorList>
            <person name="Vijverberg K."/>
            <person name="Xiong W."/>
            <person name="Schranz E."/>
        </authorList>
    </citation>
    <scope>NUCLEOTIDE SEQUENCE</scope>
</reference>